<dbReference type="GO" id="GO:0005509">
    <property type="term" value="F:calcium ion binding"/>
    <property type="evidence" value="ECO:0007669"/>
    <property type="project" value="InterPro"/>
</dbReference>
<gene>
    <name evidence="4" type="ORF">DLAC_04596</name>
</gene>
<dbReference type="Gene3D" id="1.10.472.80">
    <property type="entry name" value="Ypt/Rab-GAP domain of gyp1p, domain 3"/>
    <property type="match status" value="1"/>
</dbReference>
<dbReference type="Pfam" id="PF00566">
    <property type="entry name" value="RabGAP-TBC"/>
    <property type="match status" value="1"/>
</dbReference>
<dbReference type="InterPro" id="IPR000195">
    <property type="entry name" value="Rab-GAP-TBC_dom"/>
</dbReference>
<organism evidence="4 5">
    <name type="scientific">Tieghemostelium lacteum</name>
    <name type="common">Slime mold</name>
    <name type="synonym">Dictyostelium lacteum</name>
    <dbReference type="NCBI Taxonomy" id="361077"/>
    <lineage>
        <taxon>Eukaryota</taxon>
        <taxon>Amoebozoa</taxon>
        <taxon>Evosea</taxon>
        <taxon>Eumycetozoa</taxon>
        <taxon>Dictyostelia</taxon>
        <taxon>Dictyosteliales</taxon>
        <taxon>Raperosteliaceae</taxon>
        <taxon>Tieghemostelium</taxon>
    </lineage>
</organism>
<dbReference type="GO" id="GO:0005096">
    <property type="term" value="F:GTPase activator activity"/>
    <property type="evidence" value="ECO:0007669"/>
    <property type="project" value="TreeGrafter"/>
</dbReference>
<dbReference type="PROSITE" id="PS50086">
    <property type="entry name" value="TBC_RABGAP"/>
    <property type="match status" value="1"/>
</dbReference>
<evidence type="ECO:0000313" key="4">
    <source>
        <dbReference type="EMBL" id="KYQ94297.1"/>
    </source>
</evidence>
<proteinExistence type="predicted"/>
<feature type="domain" description="EF-hand" evidence="3">
    <location>
        <begin position="426"/>
        <end position="461"/>
    </location>
</feature>
<dbReference type="SUPFAM" id="SSF47923">
    <property type="entry name" value="Ypt/Rab-GAP domain of gyp1p"/>
    <property type="match status" value="2"/>
</dbReference>
<dbReference type="FunFam" id="1.10.8.270:FF:000016">
    <property type="entry name" value="TBC1 domain family member 2A"/>
    <property type="match status" value="1"/>
</dbReference>
<accession>A0A151ZK41</accession>
<evidence type="ECO:0000259" key="2">
    <source>
        <dbReference type="PROSITE" id="PS50086"/>
    </source>
</evidence>
<dbReference type="InParanoid" id="A0A151ZK41"/>
<feature type="compositionally biased region" description="Low complexity" evidence="1">
    <location>
        <begin position="569"/>
        <end position="586"/>
    </location>
</feature>
<dbReference type="OMA" id="QAYFLFS"/>
<evidence type="ECO:0000256" key="1">
    <source>
        <dbReference type="SAM" id="MobiDB-lite"/>
    </source>
</evidence>
<dbReference type="OrthoDB" id="294251at2759"/>
<sequence>MNRLAEKQKESDSLDDNDLLMVNDNGQPATFSKTYNDIYQFEYDWGKDSELIKELVNQKELESDQTEEWKQMIFNICFNEDDIIKIKRVFNEKSFLDLLYRGIPTAYRKTMWLIFLDCYSLDFKKDYYYSVLKDHNNAEFVYENDIINDLERTFPNHPKSKDIEFRDKIQRVLLVFSVNNPSVGYCQSLNFISFFLLMIIDNEELVFWCLCYITEKILPDYYTQKMLGSQIDQDVLSDLIKELFPELYHHFNLIGVVLPALSIEWFLCLFTTSLPAQCALIIWDNLFLRGSRVLLEVALALIEMNLDQLLQASSHAQVASILSNKPFNPQLFSTIQASYKRIGIVLSKKKLQDLKLKHWNITKTRIEKTEDEKDIKYLLKYTNFQKEKLKSLKEEFNILSHDGTGIAFLQFQQLILRFLPIWRENTDQLLLEKMFNLMDEDEDNLLNFKETVKGISTLSHGNFDQKIKFLFKLFSTNDNFLNVDELKSLINHVHTIYFKPYFKELVNNNSETAQKLKEDYLRKKQEFLSSHSGNTTLSDLKQLANEHPLILELFSSVDIDQKSDDKLPSHSQQNNNNTNQHTTSSSDELNFNPVLAPIKPKKRSNSFHLITQPSPPKSPTQSPVKVTQSIPKLPESPTPKQLLKSIYNNINNNIIHNNINNNLFNQQPKLNQNNNNNNNNNNNSNNNNNENNNNSPRKNNNLNDPLNNPYIYNPNCNLM</sequence>
<dbReference type="GO" id="GO:0031267">
    <property type="term" value="F:small GTPase binding"/>
    <property type="evidence" value="ECO:0007669"/>
    <property type="project" value="TreeGrafter"/>
</dbReference>
<keyword evidence="5" id="KW-1185">Reference proteome</keyword>
<dbReference type="InterPro" id="IPR035969">
    <property type="entry name" value="Rab-GAP_TBC_sf"/>
</dbReference>
<feature type="domain" description="Rab-GAP TBC" evidence="2">
    <location>
        <begin position="102"/>
        <end position="290"/>
    </location>
</feature>
<dbReference type="PANTHER" id="PTHR47219">
    <property type="entry name" value="RAB GTPASE-ACTIVATING PROTEIN 1-LIKE"/>
    <property type="match status" value="1"/>
</dbReference>
<evidence type="ECO:0000259" key="3">
    <source>
        <dbReference type="PROSITE" id="PS50222"/>
    </source>
</evidence>
<dbReference type="Gene3D" id="1.10.238.10">
    <property type="entry name" value="EF-hand"/>
    <property type="match status" value="1"/>
</dbReference>
<comment type="caution">
    <text evidence="4">The sequence shown here is derived from an EMBL/GenBank/DDBJ whole genome shotgun (WGS) entry which is preliminary data.</text>
</comment>
<dbReference type="AlphaFoldDB" id="A0A151ZK41"/>
<dbReference type="InterPro" id="IPR011992">
    <property type="entry name" value="EF-hand-dom_pair"/>
</dbReference>
<dbReference type="PANTHER" id="PTHR47219:SF20">
    <property type="entry name" value="TBC1 DOMAIN FAMILY MEMBER 2B"/>
    <property type="match status" value="1"/>
</dbReference>
<dbReference type="PROSITE" id="PS50222">
    <property type="entry name" value="EF_HAND_2"/>
    <property type="match status" value="1"/>
</dbReference>
<dbReference type="SMART" id="SM00164">
    <property type="entry name" value="TBC"/>
    <property type="match status" value="1"/>
</dbReference>
<dbReference type="SUPFAM" id="SSF47473">
    <property type="entry name" value="EF-hand"/>
    <property type="match status" value="1"/>
</dbReference>
<reference evidence="4 5" key="1">
    <citation type="submission" date="2015-12" db="EMBL/GenBank/DDBJ databases">
        <title>Dictyostelia acquired genes for synthesis and detection of signals that induce cell-type specialization by lateral gene transfer from prokaryotes.</title>
        <authorList>
            <person name="Gloeckner G."/>
            <person name="Schaap P."/>
        </authorList>
    </citation>
    <scope>NUCLEOTIDE SEQUENCE [LARGE SCALE GENOMIC DNA]</scope>
    <source>
        <strain evidence="4 5">TK</strain>
    </source>
</reference>
<name>A0A151ZK41_TIELA</name>
<dbReference type="Proteomes" id="UP000076078">
    <property type="component" value="Unassembled WGS sequence"/>
</dbReference>
<dbReference type="InterPro" id="IPR002048">
    <property type="entry name" value="EF_hand_dom"/>
</dbReference>
<dbReference type="EMBL" id="LODT01000022">
    <property type="protein sequence ID" value="KYQ94297.1"/>
    <property type="molecule type" value="Genomic_DNA"/>
</dbReference>
<evidence type="ECO:0000313" key="5">
    <source>
        <dbReference type="Proteomes" id="UP000076078"/>
    </source>
</evidence>
<protein>
    <submittedName>
        <fullName evidence="4">RabGAP/TBC domain-containing protein</fullName>
    </submittedName>
</protein>
<feature type="region of interest" description="Disordered" evidence="1">
    <location>
        <begin position="664"/>
        <end position="719"/>
    </location>
</feature>
<dbReference type="Gene3D" id="1.10.8.270">
    <property type="entry name" value="putative rabgap domain of human tbc1 domain family member 14 like domains"/>
    <property type="match status" value="1"/>
</dbReference>
<feature type="region of interest" description="Disordered" evidence="1">
    <location>
        <begin position="562"/>
        <end position="639"/>
    </location>
</feature>
<dbReference type="STRING" id="361077.A0A151ZK41"/>
<dbReference type="InterPro" id="IPR050302">
    <property type="entry name" value="Rab_GAP_TBC_domain"/>
</dbReference>